<gene>
    <name evidence="2" type="ORF">SAMN04489751_2716</name>
</gene>
<name>A0A1H1ULZ8_BRESA</name>
<proteinExistence type="predicted"/>
<evidence type="ECO:0000313" key="3">
    <source>
        <dbReference type="Proteomes" id="UP000199700"/>
    </source>
</evidence>
<accession>A0A1H1ULZ8</accession>
<organism evidence="2 3">
    <name type="scientific">Brevibacterium sandarakinum</name>
    <dbReference type="NCBI Taxonomy" id="629680"/>
    <lineage>
        <taxon>Bacteria</taxon>
        <taxon>Bacillati</taxon>
        <taxon>Actinomycetota</taxon>
        <taxon>Actinomycetes</taxon>
        <taxon>Micrococcales</taxon>
        <taxon>Brevibacteriaceae</taxon>
        <taxon>Brevibacterium</taxon>
    </lineage>
</organism>
<evidence type="ECO:0000256" key="1">
    <source>
        <dbReference type="SAM" id="MobiDB-lite"/>
    </source>
</evidence>
<protein>
    <submittedName>
        <fullName evidence="2">Uncharacterized protein</fullName>
    </submittedName>
</protein>
<dbReference type="AlphaFoldDB" id="A0A1H1ULZ8"/>
<reference evidence="2" key="1">
    <citation type="submission" date="2016-10" db="EMBL/GenBank/DDBJ databases">
        <authorList>
            <person name="Varghese N."/>
            <person name="Submissions S."/>
        </authorList>
    </citation>
    <scope>NUCLEOTIDE SEQUENCE [LARGE SCALE GENOMIC DNA]</scope>
    <source>
        <strain evidence="2">DSM 22082</strain>
    </source>
</reference>
<evidence type="ECO:0000313" key="2">
    <source>
        <dbReference type="EMBL" id="SDS73321.1"/>
    </source>
</evidence>
<feature type="region of interest" description="Disordered" evidence="1">
    <location>
        <begin position="197"/>
        <end position="224"/>
    </location>
</feature>
<dbReference type="Proteomes" id="UP000199700">
    <property type="component" value="Chromosome"/>
</dbReference>
<keyword evidence="3" id="KW-1185">Reference proteome</keyword>
<sequence>MVEENAFVSDEGRQTIMRHDAERPETTRLITGTPIPGHWIQVLATMRANTFTRLSLAEVRAEASHILFVSPTAEVARTCFADLLDSASSDTDTTATDGFITIITAEEVVPADVPAGTWIFLPHQQDGWTELETTSAKVRAALVKENTVRERDEKLTLIEYGINLWLWAEPPSSGGDPVCHAGELISWESAWALSGTADAAPASPIDEGPKGANRADEEDRASLRPPIYFGLPEVLRRRRREG</sequence>
<dbReference type="EMBL" id="LT629739">
    <property type="protein sequence ID" value="SDS73321.1"/>
    <property type="molecule type" value="Genomic_DNA"/>
</dbReference>
<dbReference type="STRING" id="629680.SAMN04489751_2716"/>
<feature type="compositionally biased region" description="Basic and acidic residues" evidence="1">
    <location>
        <begin position="207"/>
        <end position="222"/>
    </location>
</feature>